<proteinExistence type="predicted"/>
<dbReference type="InterPro" id="IPR000477">
    <property type="entry name" value="RT_dom"/>
</dbReference>
<dbReference type="Pfam" id="PF20253">
    <property type="entry name" value="DUF6604"/>
    <property type="match status" value="1"/>
</dbReference>
<evidence type="ECO:0008006" key="6">
    <source>
        <dbReference type="Google" id="ProtNLM"/>
    </source>
</evidence>
<comment type="caution">
    <text evidence="4">The sequence shown here is derived from an EMBL/GenBank/DDBJ whole genome shotgun (WGS) entry which is preliminary data.</text>
</comment>
<reference evidence="4" key="1">
    <citation type="submission" date="2020-10" db="EMBL/GenBank/DDBJ databases">
        <authorList>
            <person name="Sedaghatjoo S."/>
        </authorList>
    </citation>
    <scope>NUCLEOTIDE SEQUENCE</scope>
    <source>
        <strain evidence="4">AZH3</strain>
    </source>
</reference>
<name>A0ABN7J746_9BASI</name>
<organism evidence="4 5">
    <name type="scientific">Tilletia caries</name>
    <name type="common">wheat bunt fungus</name>
    <dbReference type="NCBI Taxonomy" id="13290"/>
    <lineage>
        <taxon>Eukaryota</taxon>
        <taxon>Fungi</taxon>
        <taxon>Dikarya</taxon>
        <taxon>Basidiomycota</taxon>
        <taxon>Ustilaginomycotina</taxon>
        <taxon>Exobasidiomycetes</taxon>
        <taxon>Tilletiales</taxon>
        <taxon>Tilletiaceae</taxon>
        <taxon>Tilletia</taxon>
    </lineage>
</organism>
<feature type="region of interest" description="Disordered" evidence="1">
    <location>
        <begin position="104"/>
        <end position="157"/>
    </location>
</feature>
<gene>
    <name evidence="4" type="ORF">JKIAZH3_G1067</name>
</gene>
<evidence type="ECO:0000313" key="4">
    <source>
        <dbReference type="EMBL" id="CAD6956404.1"/>
    </source>
</evidence>
<dbReference type="PANTHER" id="PTHR37015">
    <property type="entry name" value="REVERSE TRANSCRIPTASE DOMAIN-CONTAINING PROTEIN"/>
    <property type="match status" value="1"/>
</dbReference>
<feature type="region of interest" description="Disordered" evidence="1">
    <location>
        <begin position="818"/>
        <end position="840"/>
    </location>
</feature>
<evidence type="ECO:0000313" key="5">
    <source>
        <dbReference type="Proteomes" id="UP000836402"/>
    </source>
</evidence>
<feature type="domain" description="Reverse transcriptase" evidence="2">
    <location>
        <begin position="1289"/>
        <end position="1434"/>
    </location>
</feature>
<sequence length="1763" mass="195747">MINAATELALISLLSPDGSARSRTPAGPSTSTSISTSTSTSKALLCTTYEQCAQDTVRVLTFLGRAAVQHSFPLSRFQRANGNQPCLFKKGLFVGEDDLAFPVQQSKNSKRNAARRKKKAEQGKETASPAAASGAGSDRSPAGQQARHPAQSQPQELPEVHYLVQPRLLPELARHLVARRVEIPTEFWHFLCRCISTRLAIITRYFHVSEPAKYKREFQVDALREMGTILYEKHSGPAVGPPQVARQPVASPATDTPVRSASFDNLLQDFASASSASKPLLPLSAPSCPYDATVSAKNVFFSLPFTEQEAVLLSLTFFSDLHDLRKFISDIWVGYSNGKVALTTAAILTNTILEALRRPHDLLAKHVSSQSRNEFTLVNGPYMHIRAQYSSLACPDAKPIMNVALNGDNPAVQALGEDFFTGTNVCLMMMLMTVGRNNNKDKIIDFDPDSCQDRDIFDDTLRFASLRHSDRLNQTGALLKQSYAAYTVLLSSLDSGGPDERSMFAMDQMARTWHDMLSKHSKDSMRNRPSLHATFCAQIFVDINFKLGPTTYHAYRELKDDARQMTTMIRLLKEVAPDESGGLQHLLEDLDVFAGQRDPIVAMCQNFSERDYKTTGHLHQRMLLQRNPVMAGLSLYKLQIFYQMQGRELMKTHVTATATHLYRACKYLVPSSPWTSASTRASTSTDGHSMSWPDADLLLSHPCTAEFVGSGTGSEGGDSPRTADAAFIMLMKMLHVPDQVTQDLRREDGSAGPLPSSTTTTQAQEQSTNGDDAEFELADMARMKHFFMMKLYWSSPGIDYCALLDEALLATRQGQTQQKAGKAATATQRPRNSAVPTSSPTYTPIQYLTELSQALAQEYVATNFDYLSIHIQSLCAISAICDAMFAQINALSWATVARHPLPQVECAIQILRAAARFENGGSIYTMPHHDLRNTIARETIARKMELLRSQKDAIEEMILLQAGYAILFSDVLQQWIDSDGKDSAEDDLLGGAKSRAETDKSRSKDPIPFATEPQNGFDVRHFLEQHGAKPALLKVLEESRSETRRFGDRILGESVTAADVKTAMESLAADAKQYGQDMRRQLLDESRKPIVLGELSEAFTSTWRNIERWEWPASGVATSSQVHLNGKERLHLSLDVVQAVFLQVVGAKWAVRFSQVLSQLHLNDSWPVPTEFRGVTGDDKVAEETENQLELLRAVNKTQAQEQTLLDLRFGGLLQERTSSYRSSTTELLSGSISAGGFEAAYEGSDAGVGTKGECAWKTGVTAQLPARKYAEMYKQMTADVQLLRIGAPRSNAAFMHADLRDFGASVPHRVALDVLRFFGMPPKWLTWYGTFLRLPMRITEDGGNGDGSGKMAVRLNQRGTPFGLLASAVSNELLLVVLDIALACAADVTAHRNHDDVWIWSTGSERVSRAWAVMGEFTALTGLAWNEEKTGLTVVAFGAETGTSSGTAVSNAPKSKEWSQRPLRWGVLFLKEDGGWAVDEYLVDSHAEAARRELESASGARSLLGKINIYNRYAAFLVRNCGVPIGFPDDTFVDAYRTVIHRFDTVFTHGIGAFAWLNAELSKAFPSHAESIELQEAMLLWPLRFGGFELHPHELMMFLHHKTLHRSGKEGEDGPDEDDRRWSFAAVEKDCRAGYEELQEMWNSDLVKKEFHNVGTGHGTTRMRAWVQEYQDKQPEFMSYDRYLRHNLLHSRKWANMHQLYATARPCDPEKLEELMLESFTDTLCDRFGSLHEHGALVATALVPQSAVLDIQAATKQLFNTN</sequence>
<feature type="compositionally biased region" description="Basic residues" evidence="1">
    <location>
        <begin position="108"/>
        <end position="119"/>
    </location>
</feature>
<feature type="region of interest" description="Disordered" evidence="1">
    <location>
        <begin position="982"/>
        <end position="1011"/>
    </location>
</feature>
<evidence type="ECO:0000259" key="2">
    <source>
        <dbReference type="Pfam" id="PF00078"/>
    </source>
</evidence>
<feature type="region of interest" description="Disordered" evidence="1">
    <location>
        <begin position="744"/>
        <end position="770"/>
    </location>
</feature>
<dbReference type="PANTHER" id="PTHR37015:SF2">
    <property type="entry name" value="REVERSE TRANSCRIPTASE DOMAIN-CONTAINING PROTEIN"/>
    <property type="match status" value="1"/>
</dbReference>
<feature type="domain" description="DUF6604" evidence="3">
    <location>
        <begin position="53"/>
        <end position="361"/>
    </location>
</feature>
<feature type="compositionally biased region" description="Polar residues" evidence="1">
    <location>
        <begin position="830"/>
        <end position="840"/>
    </location>
</feature>
<evidence type="ECO:0000259" key="3">
    <source>
        <dbReference type="Pfam" id="PF20253"/>
    </source>
</evidence>
<dbReference type="InterPro" id="IPR046539">
    <property type="entry name" value="DUF6604"/>
</dbReference>
<feature type="compositionally biased region" description="Low complexity" evidence="1">
    <location>
        <begin position="756"/>
        <end position="768"/>
    </location>
</feature>
<feature type="compositionally biased region" description="Low complexity" evidence="1">
    <location>
        <begin position="818"/>
        <end position="829"/>
    </location>
</feature>
<dbReference type="Pfam" id="PF00078">
    <property type="entry name" value="RVT_1"/>
    <property type="match status" value="1"/>
</dbReference>
<accession>A0ABN7J746</accession>
<dbReference type="EMBL" id="CAJHJG010006343">
    <property type="protein sequence ID" value="CAD6956404.1"/>
    <property type="molecule type" value="Genomic_DNA"/>
</dbReference>
<protein>
    <recommendedName>
        <fullName evidence="6">Reverse transcriptase domain-containing protein</fullName>
    </recommendedName>
</protein>
<dbReference type="Proteomes" id="UP000836402">
    <property type="component" value="Unassembled WGS sequence"/>
</dbReference>
<feature type="region of interest" description="Disordered" evidence="1">
    <location>
        <begin position="17"/>
        <end position="36"/>
    </location>
</feature>
<keyword evidence="5" id="KW-1185">Reference proteome</keyword>
<evidence type="ECO:0000256" key="1">
    <source>
        <dbReference type="SAM" id="MobiDB-lite"/>
    </source>
</evidence>
<feature type="compositionally biased region" description="Low complexity" evidence="1">
    <location>
        <begin position="127"/>
        <end position="143"/>
    </location>
</feature>
<feature type="compositionally biased region" description="Basic and acidic residues" evidence="1">
    <location>
        <begin position="994"/>
        <end position="1005"/>
    </location>
</feature>